<comment type="caution">
    <text evidence="2">The sequence shown here is derived from an EMBL/GenBank/DDBJ whole genome shotgun (WGS) entry which is preliminary data.</text>
</comment>
<feature type="domain" description="Integrase catalytic" evidence="1">
    <location>
        <begin position="173"/>
        <end position="337"/>
    </location>
</feature>
<sequence>MLLRLAYLSVTNAFALLRLLPMSDRDKDVEILALQHQISILERQLGDTRPRFSPADRAFLAALLHRLPIEALRRLRLLVRPETVLRWHRDLLARHHTIRSRPKRPGRPRTIRSIRLLVLRLARENPTWGYRRIHGELLVLGIKVAASTVWQILKDAGIDPTAERTTTTWSAFLHSQADALLACDFFETCTLSGARLHVLAVIEHASRRIRVLGATANPTASWVTQAARNLVMDLEDAGSTARFLIRDRDGKFPALFDAVLADAGFQVILSGVRIPRMNAIMERWIRSCRRELLDRTLIWNQRHLLHALREHEQFYNTHRPHQGINNARPLRALPQPITDQAAVTHLDIRQRPRLGGILNEYYHAA</sequence>
<dbReference type="PROSITE" id="PS50994">
    <property type="entry name" value="INTEGRASE"/>
    <property type="match status" value="1"/>
</dbReference>
<dbReference type="AlphaFoldDB" id="A0A316HJ81"/>
<dbReference type="GO" id="GO:0003676">
    <property type="term" value="F:nucleic acid binding"/>
    <property type="evidence" value="ECO:0007669"/>
    <property type="project" value="InterPro"/>
</dbReference>
<dbReference type="GO" id="GO:0015074">
    <property type="term" value="P:DNA integration"/>
    <property type="evidence" value="ECO:0007669"/>
    <property type="project" value="InterPro"/>
</dbReference>
<name>A0A316HJ81_9PSEU</name>
<dbReference type="SUPFAM" id="SSF46689">
    <property type="entry name" value="Homeodomain-like"/>
    <property type="match status" value="1"/>
</dbReference>
<proteinExistence type="predicted"/>
<organism evidence="2 3">
    <name type="scientific">Lentzea atacamensis</name>
    <dbReference type="NCBI Taxonomy" id="531938"/>
    <lineage>
        <taxon>Bacteria</taxon>
        <taxon>Bacillati</taxon>
        <taxon>Actinomycetota</taxon>
        <taxon>Actinomycetes</taxon>
        <taxon>Pseudonocardiales</taxon>
        <taxon>Pseudonocardiaceae</taxon>
        <taxon>Lentzea</taxon>
    </lineage>
</organism>
<dbReference type="Proteomes" id="UP000246005">
    <property type="component" value="Unassembled WGS sequence"/>
</dbReference>
<evidence type="ECO:0000259" key="1">
    <source>
        <dbReference type="PROSITE" id="PS50994"/>
    </source>
</evidence>
<dbReference type="Gene3D" id="3.30.420.10">
    <property type="entry name" value="Ribonuclease H-like superfamily/Ribonuclease H"/>
    <property type="match status" value="1"/>
</dbReference>
<dbReference type="EMBL" id="QGHB01000023">
    <property type="protein sequence ID" value="PWK80708.1"/>
    <property type="molecule type" value="Genomic_DNA"/>
</dbReference>
<accession>A0A316HJ81</accession>
<protein>
    <submittedName>
        <fullName evidence="2">Integrase-like protein</fullName>
    </submittedName>
</protein>
<evidence type="ECO:0000313" key="3">
    <source>
        <dbReference type="Proteomes" id="UP000246005"/>
    </source>
</evidence>
<dbReference type="InterPro" id="IPR012337">
    <property type="entry name" value="RNaseH-like_sf"/>
</dbReference>
<dbReference type="RefSeq" id="WP_109642359.1">
    <property type="nucleotide sequence ID" value="NZ_QGHB01000023.1"/>
</dbReference>
<evidence type="ECO:0000313" key="2">
    <source>
        <dbReference type="EMBL" id="PWK80708.1"/>
    </source>
</evidence>
<reference evidence="2 3" key="1">
    <citation type="submission" date="2018-05" db="EMBL/GenBank/DDBJ databases">
        <title>Genomic Encyclopedia of Type Strains, Phase IV (KMG-IV): sequencing the most valuable type-strain genomes for metagenomic binning, comparative biology and taxonomic classification.</title>
        <authorList>
            <person name="Goeker M."/>
        </authorList>
    </citation>
    <scope>NUCLEOTIDE SEQUENCE [LARGE SCALE GENOMIC DNA]</scope>
    <source>
        <strain evidence="2 3">DSM 45480</strain>
    </source>
</reference>
<dbReference type="SUPFAM" id="SSF53098">
    <property type="entry name" value="Ribonuclease H-like"/>
    <property type="match status" value="1"/>
</dbReference>
<dbReference type="Pfam" id="PF13683">
    <property type="entry name" value="rve_3"/>
    <property type="match status" value="1"/>
</dbReference>
<dbReference type="InterPro" id="IPR036397">
    <property type="entry name" value="RNaseH_sf"/>
</dbReference>
<gene>
    <name evidence="2" type="ORF">C8D88_12372</name>
</gene>
<dbReference type="InterPro" id="IPR009057">
    <property type="entry name" value="Homeodomain-like_sf"/>
</dbReference>
<dbReference type="InterPro" id="IPR001584">
    <property type="entry name" value="Integrase_cat-core"/>
</dbReference>